<reference evidence="1 2" key="1">
    <citation type="journal article" date="2024" name="J Genomics">
        <title>Draft genome sequencing and assembly of Favolaschia claudopus CIRM-BRFM 2984 isolated from oak limbs.</title>
        <authorList>
            <person name="Navarro D."/>
            <person name="Drula E."/>
            <person name="Chaduli D."/>
            <person name="Cazenave R."/>
            <person name="Ahrendt S."/>
            <person name="Wang J."/>
            <person name="Lipzen A."/>
            <person name="Daum C."/>
            <person name="Barry K."/>
            <person name="Grigoriev I.V."/>
            <person name="Favel A."/>
            <person name="Rosso M.N."/>
            <person name="Martin F."/>
        </authorList>
    </citation>
    <scope>NUCLEOTIDE SEQUENCE [LARGE SCALE GENOMIC DNA]</scope>
    <source>
        <strain evidence="1 2">CIRM-BRFM 2984</strain>
    </source>
</reference>
<dbReference type="EMBL" id="JAWWNJ010000147">
    <property type="protein sequence ID" value="KAK6983800.1"/>
    <property type="molecule type" value="Genomic_DNA"/>
</dbReference>
<name>A0AAV9ZHR4_9AGAR</name>
<dbReference type="AlphaFoldDB" id="A0AAV9ZHR4"/>
<protein>
    <submittedName>
        <fullName evidence="1">Uncharacterized protein</fullName>
    </submittedName>
</protein>
<accession>A0AAV9ZHR4</accession>
<evidence type="ECO:0000313" key="1">
    <source>
        <dbReference type="EMBL" id="KAK6983800.1"/>
    </source>
</evidence>
<gene>
    <name evidence="1" type="ORF">R3P38DRAFT_3112382</name>
</gene>
<dbReference type="Proteomes" id="UP001362999">
    <property type="component" value="Unassembled WGS sequence"/>
</dbReference>
<proteinExistence type="predicted"/>
<sequence>MTRSCSSLSSSPMSYRPYSVATEESSEFEGISSPSVVQALFHENQNFTISGGTFNFTVQRRETEFENFRRIRLGDIVLETKLQGVRYIHGRNVVRRVHTAKIVGIESPMTVAIYEGQEKGWKEKWDGYISLHMRLRHPNLSQLFGITSSHGLYAAIFHNEYIPCRQMRHMYSVTSTHESYFERFFRDEVMAWGLRIPGSGTYWFHPSGKLCFEMSPGPHETDTIMNPMQFGYPDTIDIPSPRYILPLGEVSKIIDSMTIESYYRGLIRVLQYRVIPLTRHSTVRPYSIVKHVAGHLEEMAFLPQDWHLRSSLKRWEHIDDSAPITDIMPTGWTRVLLCGDEILGASFQLELARGDQEQGTSWFSQANYSFDRVGLECSYVDQVHVFCEVTGSAPPSLHKIWLFLPPYQAFLSTDLTRYCFPDDEPYWSFDPSGKGHLSSNEAIALELPHCQLEISVYHTFVDEALLKDLHTFHTSKGFNPDSQEVAKYLGLPLFCFGDEGDPSPSPLIRSVIFSLKP</sequence>
<evidence type="ECO:0000313" key="2">
    <source>
        <dbReference type="Proteomes" id="UP001362999"/>
    </source>
</evidence>
<keyword evidence="2" id="KW-1185">Reference proteome</keyword>
<organism evidence="1 2">
    <name type="scientific">Favolaschia claudopus</name>
    <dbReference type="NCBI Taxonomy" id="2862362"/>
    <lineage>
        <taxon>Eukaryota</taxon>
        <taxon>Fungi</taxon>
        <taxon>Dikarya</taxon>
        <taxon>Basidiomycota</taxon>
        <taxon>Agaricomycotina</taxon>
        <taxon>Agaricomycetes</taxon>
        <taxon>Agaricomycetidae</taxon>
        <taxon>Agaricales</taxon>
        <taxon>Marasmiineae</taxon>
        <taxon>Mycenaceae</taxon>
        <taxon>Favolaschia</taxon>
    </lineage>
</organism>
<comment type="caution">
    <text evidence="1">The sequence shown here is derived from an EMBL/GenBank/DDBJ whole genome shotgun (WGS) entry which is preliminary data.</text>
</comment>